<keyword evidence="1" id="KW-0472">Membrane</keyword>
<reference evidence="2 3" key="1">
    <citation type="submission" date="2024-04" db="EMBL/GenBank/DDBJ databases">
        <title>Phyllosticta paracitricarpa is synonymous to the EU quarantine fungus P. citricarpa based on phylogenomic analyses.</title>
        <authorList>
            <consortium name="Lawrence Berkeley National Laboratory"/>
            <person name="Van Ingen-Buijs V.A."/>
            <person name="Van Westerhoven A.C."/>
            <person name="Haridas S."/>
            <person name="Skiadas P."/>
            <person name="Martin F."/>
            <person name="Groenewald J.Z."/>
            <person name="Crous P.W."/>
            <person name="Seidl M.F."/>
        </authorList>
    </citation>
    <scope>NUCLEOTIDE SEQUENCE [LARGE SCALE GENOMIC DNA]</scope>
    <source>
        <strain evidence="2 3">CBS 123371</strain>
    </source>
</reference>
<dbReference type="Proteomes" id="UP001363622">
    <property type="component" value="Unassembled WGS sequence"/>
</dbReference>
<evidence type="ECO:0000256" key="1">
    <source>
        <dbReference type="SAM" id="Phobius"/>
    </source>
</evidence>
<keyword evidence="1" id="KW-0812">Transmembrane</keyword>
<accession>A0ABR1KEN5</accession>
<gene>
    <name evidence="2" type="ORF">IWZ03DRAFT_41898</name>
</gene>
<keyword evidence="1" id="KW-1133">Transmembrane helix</keyword>
<keyword evidence="3" id="KW-1185">Reference proteome</keyword>
<comment type="caution">
    <text evidence="2">The sequence shown here is derived from an EMBL/GenBank/DDBJ whole genome shotgun (WGS) entry which is preliminary data.</text>
</comment>
<evidence type="ECO:0008006" key="4">
    <source>
        <dbReference type="Google" id="ProtNLM"/>
    </source>
</evidence>
<dbReference type="EMBL" id="JBBPHU010000010">
    <property type="protein sequence ID" value="KAK7512910.1"/>
    <property type="molecule type" value="Genomic_DNA"/>
</dbReference>
<evidence type="ECO:0000313" key="2">
    <source>
        <dbReference type="EMBL" id="KAK7512910.1"/>
    </source>
</evidence>
<name>A0ABR1KEN5_9PEZI</name>
<feature type="transmembrane region" description="Helical" evidence="1">
    <location>
        <begin position="20"/>
        <end position="42"/>
    </location>
</feature>
<evidence type="ECO:0000313" key="3">
    <source>
        <dbReference type="Proteomes" id="UP001363622"/>
    </source>
</evidence>
<organism evidence="2 3">
    <name type="scientific">Phyllosticta citriasiana</name>
    <dbReference type="NCBI Taxonomy" id="595635"/>
    <lineage>
        <taxon>Eukaryota</taxon>
        <taxon>Fungi</taxon>
        <taxon>Dikarya</taxon>
        <taxon>Ascomycota</taxon>
        <taxon>Pezizomycotina</taxon>
        <taxon>Dothideomycetes</taxon>
        <taxon>Dothideomycetes incertae sedis</taxon>
        <taxon>Botryosphaeriales</taxon>
        <taxon>Phyllostictaceae</taxon>
        <taxon>Phyllosticta</taxon>
    </lineage>
</organism>
<protein>
    <recommendedName>
        <fullName evidence="4">Transmembrane protein</fullName>
    </recommendedName>
</protein>
<proteinExistence type="predicted"/>
<feature type="transmembrane region" description="Helical" evidence="1">
    <location>
        <begin position="63"/>
        <end position="83"/>
    </location>
</feature>
<sequence>MWDPLFLPSLHFLYSHRGVSCVLGGFFLGGFFFLSLLFFLFCRALHTPFSSYYNYHLRLRGTCFSSPLLPLPLPLLGTTYYFYQGFCACTAFIFVPRCQRGSAVVTGLDEKMDGEAGKGAAFHG</sequence>